<feature type="region of interest" description="Disordered" evidence="1">
    <location>
        <begin position="31"/>
        <end position="53"/>
    </location>
</feature>
<dbReference type="AlphaFoldDB" id="A0A8S9P0L7"/>
<dbReference type="Proteomes" id="UP000712600">
    <property type="component" value="Unassembled WGS sequence"/>
</dbReference>
<evidence type="ECO:0000313" key="2">
    <source>
        <dbReference type="EMBL" id="KAF3508245.1"/>
    </source>
</evidence>
<reference evidence="2" key="1">
    <citation type="submission" date="2019-12" db="EMBL/GenBank/DDBJ databases">
        <title>Genome sequencing and annotation of Brassica cretica.</title>
        <authorList>
            <person name="Studholme D.J."/>
            <person name="Sarris P."/>
        </authorList>
    </citation>
    <scope>NUCLEOTIDE SEQUENCE</scope>
    <source>
        <strain evidence="2">PFS-109/04</strain>
        <tissue evidence="2">Leaf</tissue>
    </source>
</reference>
<gene>
    <name evidence="2" type="ORF">F2Q69_00004401</name>
</gene>
<organism evidence="2 3">
    <name type="scientific">Brassica cretica</name>
    <name type="common">Mustard</name>
    <dbReference type="NCBI Taxonomy" id="69181"/>
    <lineage>
        <taxon>Eukaryota</taxon>
        <taxon>Viridiplantae</taxon>
        <taxon>Streptophyta</taxon>
        <taxon>Embryophyta</taxon>
        <taxon>Tracheophyta</taxon>
        <taxon>Spermatophyta</taxon>
        <taxon>Magnoliopsida</taxon>
        <taxon>eudicotyledons</taxon>
        <taxon>Gunneridae</taxon>
        <taxon>Pentapetalae</taxon>
        <taxon>rosids</taxon>
        <taxon>malvids</taxon>
        <taxon>Brassicales</taxon>
        <taxon>Brassicaceae</taxon>
        <taxon>Brassiceae</taxon>
        <taxon>Brassica</taxon>
    </lineage>
</organism>
<proteinExistence type="predicted"/>
<name>A0A8S9P0L7_BRACR</name>
<evidence type="ECO:0000313" key="3">
    <source>
        <dbReference type="Proteomes" id="UP000712600"/>
    </source>
</evidence>
<comment type="caution">
    <text evidence="2">The sequence shown here is derived from an EMBL/GenBank/DDBJ whole genome shotgun (WGS) entry which is preliminary data.</text>
</comment>
<sequence>MVFSVTSRGTVREGLHILRYGIGQLVSRPRPAREGPTVYRQKTNSQRVGTGRDGRAQLPSLQLSLCNSRNGDEAGRLNIQMYALPLALSLTWINLRGYLQHIAYLTQHQASVKEEK</sequence>
<evidence type="ECO:0000256" key="1">
    <source>
        <dbReference type="SAM" id="MobiDB-lite"/>
    </source>
</evidence>
<accession>A0A8S9P0L7</accession>
<protein>
    <submittedName>
        <fullName evidence="2">Uncharacterized protein</fullName>
    </submittedName>
</protein>
<dbReference type="EMBL" id="QGKX02001521">
    <property type="protein sequence ID" value="KAF3508245.1"/>
    <property type="molecule type" value="Genomic_DNA"/>
</dbReference>